<proteinExistence type="predicted"/>
<gene>
    <name evidence="3" type="ORF">C3731_20720</name>
</gene>
<comment type="caution">
    <text evidence="3">The sequence shown here is derived from an EMBL/GenBank/DDBJ whole genome shotgun (WGS) entry which is preliminary data.</text>
</comment>
<dbReference type="GO" id="GO:0016740">
    <property type="term" value="F:transferase activity"/>
    <property type="evidence" value="ECO:0007669"/>
    <property type="project" value="UniProtKB-KW"/>
</dbReference>
<dbReference type="InterPro" id="IPR001173">
    <property type="entry name" value="Glyco_trans_2-like"/>
</dbReference>
<dbReference type="InterPro" id="IPR029044">
    <property type="entry name" value="Nucleotide-diphossugar_trans"/>
</dbReference>
<name>A0A2S7IUM3_9HYPH</name>
<dbReference type="PANTHER" id="PTHR48090:SF7">
    <property type="entry name" value="RFBJ PROTEIN"/>
    <property type="match status" value="1"/>
</dbReference>
<protein>
    <submittedName>
        <fullName evidence="3">Glycosyl transferase family 2</fullName>
    </submittedName>
</protein>
<evidence type="ECO:0000259" key="2">
    <source>
        <dbReference type="Pfam" id="PF00535"/>
    </source>
</evidence>
<evidence type="ECO:0000256" key="1">
    <source>
        <dbReference type="SAM" id="Phobius"/>
    </source>
</evidence>
<keyword evidence="1" id="KW-0812">Transmembrane</keyword>
<dbReference type="EMBL" id="PTRC01000051">
    <property type="protein sequence ID" value="PQA71713.1"/>
    <property type="molecule type" value="Genomic_DNA"/>
</dbReference>
<keyword evidence="4" id="KW-1185">Reference proteome</keyword>
<evidence type="ECO:0000313" key="4">
    <source>
        <dbReference type="Proteomes" id="UP000238493"/>
    </source>
</evidence>
<keyword evidence="3" id="KW-0808">Transferase</keyword>
<feature type="domain" description="Glycosyltransferase 2-like" evidence="2">
    <location>
        <begin position="44"/>
        <end position="196"/>
    </location>
</feature>
<dbReference type="CDD" id="cd04179">
    <property type="entry name" value="DPM_DPG-synthase_like"/>
    <property type="match status" value="1"/>
</dbReference>
<feature type="transmembrane region" description="Helical" evidence="1">
    <location>
        <begin position="298"/>
        <end position="324"/>
    </location>
</feature>
<keyword evidence="1" id="KW-0472">Membrane</keyword>
<reference evidence="3 4" key="1">
    <citation type="submission" date="2018-02" db="EMBL/GenBank/DDBJ databases">
        <title>Draft genome sequence of Ochrobactrum oryzae found in Brazil.</title>
        <authorList>
            <person name="Cerdeira L."/>
            <person name="Andrade F."/>
            <person name="Zacariotto T."/>
            <person name="Barbosa B."/>
            <person name="Santos S."/>
            <person name="Cassetari V."/>
            <person name="Lincopan N."/>
        </authorList>
    </citation>
    <scope>NUCLEOTIDE SEQUENCE [LARGE SCALE GENOMIC DNA]</scope>
    <source>
        <strain evidence="3 4">OA447</strain>
    </source>
</reference>
<dbReference type="Pfam" id="PF00535">
    <property type="entry name" value="Glycos_transf_2"/>
    <property type="match status" value="1"/>
</dbReference>
<keyword evidence="1" id="KW-1133">Transmembrane helix</keyword>
<feature type="transmembrane region" description="Helical" evidence="1">
    <location>
        <begin position="264"/>
        <end position="286"/>
    </location>
</feature>
<organism evidence="3 4">
    <name type="scientific">Brucella oryzae</name>
    <dbReference type="NCBI Taxonomy" id="335286"/>
    <lineage>
        <taxon>Bacteria</taxon>
        <taxon>Pseudomonadati</taxon>
        <taxon>Pseudomonadota</taxon>
        <taxon>Alphaproteobacteria</taxon>
        <taxon>Hyphomicrobiales</taxon>
        <taxon>Brucellaceae</taxon>
        <taxon>Brucella/Ochrobactrum group</taxon>
        <taxon>Brucella</taxon>
    </lineage>
</organism>
<dbReference type="PANTHER" id="PTHR48090">
    <property type="entry name" value="UNDECAPRENYL-PHOSPHATE 4-DEOXY-4-FORMAMIDO-L-ARABINOSE TRANSFERASE-RELATED"/>
    <property type="match status" value="1"/>
</dbReference>
<evidence type="ECO:0000313" key="3">
    <source>
        <dbReference type="EMBL" id="PQA71713.1"/>
    </source>
</evidence>
<dbReference type="SUPFAM" id="SSF53448">
    <property type="entry name" value="Nucleotide-diphospho-sugar transferases"/>
    <property type="match status" value="1"/>
</dbReference>
<dbReference type="InterPro" id="IPR050256">
    <property type="entry name" value="Glycosyltransferase_2"/>
</dbReference>
<accession>A0A2S7IUM3</accession>
<sequence length="342" mass="38060">MLPVAVGARRSYRNPSHRHIWWPCIHINYRSRGSSVKHFEDVAVIIPCYNEEITIAKVVSDAKKYLPGAEIFVYDNNSSDDTSTVAAKAGANVRKELRQGKGYAIRRAFTDIDAEIFLMVDGDDTYDLSKASEAIKQFKDDHLDFLNVRRIASGSDAYRRGHVLGNMVLTGAIGLIFGKQLHDMLSGYKILSRRFVKSFPISSSGFEIETELLVHGLELGIPATEISAPYKERPTGSISKLSTYKDGFRILLTIIRLVQIERPLLFFTILSSMFFLSCLLVGIPVVSEYFDTGLVQRLPSAVLAGFLGLISVILVGVGLTLDLVQRTRSDQKKLAFLAIPKQ</sequence>
<dbReference type="AlphaFoldDB" id="A0A2S7IUM3"/>
<dbReference type="Proteomes" id="UP000238493">
    <property type="component" value="Unassembled WGS sequence"/>
</dbReference>
<dbReference type="Gene3D" id="3.90.550.10">
    <property type="entry name" value="Spore Coat Polysaccharide Biosynthesis Protein SpsA, Chain A"/>
    <property type="match status" value="1"/>
</dbReference>
<dbReference type="OrthoDB" id="3177103at2"/>